<proteinExistence type="inferred from homology"/>
<comment type="similarity">
    <text evidence="1 6">Belongs to the peptidase M42 family.</text>
</comment>
<evidence type="ECO:0000256" key="2">
    <source>
        <dbReference type="ARBA" id="ARBA00022438"/>
    </source>
</evidence>
<dbReference type="InterPro" id="IPR023367">
    <property type="entry name" value="Peptidase_M42_dom2"/>
</dbReference>
<evidence type="ECO:0000256" key="1">
    <source>
        <dbReference type="ARBA" id="ARBA00006272"/>
    </source>
</evidence>
<dbReference type="Gene3D" id="2.40.30.40">
    <property type="entry name" value="Peptidase M42, domain 2"/>
    <property type="match status" value="1"/>
</dbReference>
<dbReference type="SUPFAM" id="SSF101821">
    <property type="entry name" value="Aminopeptidase/glucanase lid domain"/>
    <property type="match status" value="1"/>
</dbReference>
<feature type="active site" description="Proton acceptor" evidence="7">
    <location>
        <position position="208"/>
    </location>
</feature>
<dbReference type="GO" id="GO:0004177">
    <property type="term" value="F:aminopeptidase activity"/>
    <property type="evidence" value="ECO:0007669"/>
    <property type="project" value="UniProtKB-UniRule"/>
</dbReference>
<name>A0A1Y4LKE9_9FIRM</name>
<feature type="binding site" evidence="8">
    <location>
        <position position="179"/>
    </location>
    <ligand>
        <name>Zn(2+)</name>
        <dbReference type="ChEBI" id="CHEBI:29105"/>
        <label>2</label>
    </ligand>
</feature>
<comment type="cofactor">
    <cofactor evidence="8">
        <name>a divalent metal cation</name>
        <dbReference type="ChEBI" id="CHEBI:60240"/>
    </cofactor>
    <text evidence="8">Binds 2 divalent metal cations per subunit.</text>
</comment>
<dbReference type="Pfam" id="PF05343">
    <property type="entry name" value="Peptidase_M42"/>
    <property type="match status" value="1"/>
</dbReference>
<dbReference type="RefSeq" id="WP_087159102.1">
    <property type="nucleotide sequence ID" value="NZ_NFKM01000022.1"/>
</dbReference>
<feature type="binding site" evidence="8">
    <location>
        <position position="231"/>
    </location>
    <ligand>
        <name>Zn(2+)</name>
        <dbReference type="ChEBI" id="CHEBI:29105"/>
        <label>1</label>
    </ligand>
</feature>
<dbReference type="GO" id="GO:0046872">
    <property type="term" value="F:metal ion binding"/>
    <property type="evidence" value="ECO:0007669"/>
    <property type="project" value="UniProtKB-UniRule"/>
</dbReference>
<dbReference type="GO" id="GO:0006508">
    <property type="term" value="P:proteolysis"/>
    <property type="evidence" value="ECO:0007669"/>
    <property type="project" value="UniProtKB-KW"/>
</dbReference>
<sequence length="352" mass="39164">MNSVEMVKKFSDAFGPSGFEDDVIGVAKELIPQGYEYQIDTLNNLYFEKKLGSSGVSVHFDAHADEVGFIVQAIAPNGLIRFLPLGGWDTRNIPSSKVLIKTQEGKYVKGIVCSKPPHFMSKNDKDKPLNFEDLFIDVGATNKVDVEKNYGIRIGDPVAPDVICEFDEDHDLFIGKAFDCRIGCAAVFDTIRNIDTNKNISASLSSQEEVGERGMKALISKIKADVMICFEGCPADDTFSEEYMIQSAIKRGPMLRFFDVSMITHPKFMHFAQRVADKYNIPMQVSVRKGGGTNGGISHLSDIPTIIIGIPVRYAHSHHGFASYQDYKNAIFLASKIVEELDEDILKEFKIK</sequence>
<comment type="caution">
    <text evidence="9">The sequence shown here is derived from an EMBL/GenBank/DDBJ whole genome shotgun (WGS) entry which is preliminary data.</text>
</comment>
<dbReference type="EMBL" id="NFKM01000022">
    <property type="protein sequence ID" value="OUP57176.1"/>
    <property type="molecule type" value="Genomic_DNA"/>
</dbReference>
<feature type="binding site" evidence="8">
    <location>
        <position position="209"/>
    </location>
    <ligand>
        <name>Zn(2+)</name>
        <dbReference type="ChEBI" id="CHEBI:29105"/>
        <label>2</label>
    </ligand>
</feature>
<keyword evidence="5" id="KW-0378">Hydrolase</keyword>
<dbReference type="PANTHER" id="PTHR32481">
    <property type="entry name" value="AMINOPEPTIDASE"/>
    <property type="match status" value="1"/>
</dbReference>
<reference evidence="10" key="1">
    <citation type="submission" date="2017-04" db="EMBL/GenBank/DDBJ databases">
        <title>Function of individual gut microbiota members based on whole genome sequencing of pure cultures obtained from chicken caecum.</title>
        <authorList>
            <person name="Medvecky M."/>
            <person name="Cejkova D."/>
            <person name="Polansky O."/>
            <person name="Karasova D."/>
            <person name="Kubasova T."/>
            <person name="Cizek A."/>
            <person name="Rychlik I."/>
        </authorList>
    </citation>
    <scope>NUCLEOTIDE SEQUENCE [LARGE SCALE GENOMIC DNA]</scope>
    <source>
        <strain evidence="10">An178</strain>
    </source>
</reference>
<keyword evidence="2" id="KW-0031">Aminopeptidase</keyword>
<organism evidence="9 10">
    <name type="scientific">Faecalitalea cylindroides</name>
    <dbReference type="NCBI Taxonomy" id="39483"/>
    <lineage>
        <taxon>Bacteria</taxon>
        <taxon>Bacillati</taxon>
        <taxon>Bacillota</taxon>
        <taxon>Erysipelotrichia</taxon>
        <taxon>Erysipelotrichales</taxon>
        <taxon>Erysipelotrichaceae</taxon>
        <taxon>Faecalitalea</taxon>
    </lineage>
</organism>
<dbReference type="PANTHER" id="PTHR32481:SF0">
    <property type="entry name" value="AMINOPEPTIDASE YPDE-RELATED"/>
    <property type="match status" value="1"/>
</dbReference>
<evidence type="ECO:0000256" key="6">
    <source>
        <dbReference type="PIRNR" id="PIRNR001123"/>
    </source>
</evidence>
<keyword evidence="10" id="KW-1185">Reference proteome</keyword>
<evidence type="ECO:0000256" key="4">
    <source>
        <dbReference type="ARBA" id="ARBA00022723"/>
    </source>
</evidence>
<dbReference type="InterPro" id="IPR051464">
    <property type="entry name" value="Peptidase_M42_aminopept"/>
</dbReference>
<accession>A0A1Y4LKE9</accession>
<dbReference type="SUPFAM" id="SSF53187">
    <property type="entry name" value="Zn-dependent exopeptidases"/>
    <property type="match status" value="1"/>
</dbReference>
<feature type="binding site" evidence="8">
    <location>
        <position position="316"/>
    </location>
    <ligand>
        <name>Zn(2+)</name>
        <dbReference type="ChEBI" id="CHEBI:29105"/>
        <label>2</label>
    </ligand>
</feature>
<evidence type="ECO:0000313" key="9">
    <source>
        <dbReference type="EMBL" id="OUP57176.1"/>
    </source>
</evidence>
<dbReference type="Proteomes" id="UP000195447">
    <property type="component" value="Unassembled WGS sequence"/>
</dbReference>
<evidence type="ECO:0000313" key="10">
    <source>
        <dbReference type="Proteomes" id="UP000195447"/>
    </source>
</evidence>
<protein>
    <submittedName>
        <fullName evidence="9">Peptidase M42</fullName>
    </submittedName>
</protein>
<evidence type="ECO:0000256" key="7">
    <source>
        <dbReference type="PIRSR" id="PIRSR001123-1"/>
    </source>
</evidence>
<evidence type="ECO:0000256" key="8">
    <source>
        <dbReference type="PIRSR" id="PIRSR001123-2"/>
    </source>
</evidence>
<keyword evidence="4 8" id="KW-0479">Metal-binding</keyword>
<evidence type="ECO:0000256" key="3">
    <source>
        <dbReference type="ARBA" id="ARBA00022670"/>
    </source>
</evidence>
<keyword evidence="3" id="KW-0645">Protease</keyword>
<dbReference type="InterPro" id="IPR008007">
    <property type="entry name" value="Peptidase_M42"/>
</dbReference>
<dbReference type="PIRSF" id="PIRSF001123">
    <property type="entry name" value="PepA_GA"/>
    <property type="match status" value="1"/>
</dbReference>
<dbReference type="Gene3D" id="3.40.630.10">
    <property type="entry name" value="Zn peptidases"/>
    <property type="match status" value="1"/>
</dbReference>
<feature type="binding site" evidence="8">
    <location>
        <position position="63"/>
    </location>
    <ligand>
        <name>Zn(2+)</name>
        <dbReference type="ChEBI" id="CHEBI:29105"/>
        <label>1</label>
    </ligand>
</feature>
<evidence type="ECO:0000256" key="5">
    <source>
        <dbReference type="ARBA" id="ARBA00022801"/>
    </source>
</evidence>
<feature type="binding site" evidence="8">
    <location>
        <position position="179"/>
    </location>
    <ligand>
        <name>Zn(2+)</name>
        <dbReference type="ChEBI" id="CHEBI:29105"/>
        <label>1</label>
    </ligand>
</feature>
<dbReference type="AlphaFoldDB" id="A0A1Y4LKE9"/>
<gene>
    <name evidence="9" type="ORF">B5F14_09245</name>
</gene>